<dbReference type="EMBL" id="PDJK01000002">
    <property type="protein sequence ID" value="PFG50557.1"/>
    <property type="molecule type" value="Genomic_DNA"/>
</dbReference>
<comment type="caution">
    <text evidence="2">The sequence shown here is derived from an EMBL/GenBank/DDBJ whole genome shotgun (WGS) entry which is preliminary data.</text>
</comment>
<evidence type="ECO:0000313" key="3">
    <source>
        <dbReference type="Proteomes" id="UP000243542"/>
    </source>
</evidence>
<protein>
    <submittedName>
        <fullName evidence="2">Uncharacterized protein</fullName>
    </submittedName>
</protein>
<proteinExistence type="predicted"/>
<accession>A0A2A9FGH4</accession>
<reference evidence="2 3" key="1">
    <citation type="submission" date="2017-10" db="EMBL/GenBank/DDBJ databases">
        <title>Sequencing the genomes of 1000 actinobacteria strains.</title>
        <authorList>
            <person name="Klenk H.-P."/>
        </authorList>
    </citation>
    <scope>NUCLEOTIDE SEQUENCE [LARGE SCALE GENOMIC DNA]</scope>
    <source>
        <strain evidence="2 3">DSM 46092</strain>
    </source>
</reference>
<name>A0A2A9FGH4_9PSEU</name>
<sequence>MKVAHNYIVHKLTAGTAPARPENRLSVPGRSGRIRAMPIIANTPPQRPEPPMAGDERTQLTGFLDFQRATTEREHKATFEAARGRPFDEVAESVAAR</sequence>
<keyword evidence="3" id="KW-1185">Reference proteome</keyword>
<evidence type="ECO:0000256" key="1">
    <source>
        <dbReference type="SAM" id="MobiDB-lite"/>
    </source>
</evidence>
<dbReference type="AlphaFoldDB" id="A0A2A9FGH4"/>
<organism evidence="2 3">
    <name type="scientific">Amycolatopsis sulphurea</name>
    <dbReference type="NCBI Taxonomy" id="76022"/>
    <lineage>
        <taxon>Bacteria</taxon>
        <taxon>Bacillati</taxon>
        <taxon>Actinomycetota</taxon>
        <taxon>Actinomycetes</taxon>
        <taxon>Pseudonocardiales</taxon>
        <taxon>Pseudonocardiaceae</taxon>
        <taxon>Amycolatopsis</taxon>
    </lineage>
</organism>
<evidence type="ECO:0000313" key="2">
    <source>
        <dbReference type="EMBL" id="PFG50557.1"/>
    </source>
</evidence>
<feature type="region of interest" description="Disordered" evidence="1">
    <location>
        <begin position="19"/>
        <end position="55"/>
    </location>
</feature>
<gene>
    <name evidence="2" type="ORF">ATK36_5797</name>
</gene>
<dbReference type="Proteomes" id="UP000243542">
    <property type="component" value="Unassembled WGS sequence"/>
</dbReference>